<keyword evidence="12" id="KW-1185">Reference proteome</keyword>
<evidence type="ECO:0000256" key="2">
    <source>
        <dbReference type="ARBA" id="ARBA00008220"/>
    </source>
</evidence>
<dbReference type="RefSeq" id="WP_071856328.1">
    <property type="nucleotide sequence ID" value="NZ_JXLB01000035.1"/>
</dbReference>
<organism evidence="11 12">
    <name type="scientific">Enterococcus ratti</name>
    <dbReference type="NCBI Taxonomy" id="150033"/>
    <lineage>
        <taxon>Bacteria</taxon>
        <taxon>Bacillati</taxon>
        <taxon>Bacillota</taxon>
        <taxon>Bacilli</taxon>
        <taxon>Lactobacillales</taxon>
        <taxon>Enterococcaceae</taxon>
        <taxon>Enterococcus</taxon>
    </lineage>
</organism>
<accession>A0A1L8W8R7</accession>
<dbReference type="PIRSF" id="PIRSF006060">
    <property type="entry name" value="AA_transporter"/>
    <property type="match status" value="1"/>
</dbReference>
<gene>
    <name evidence="11" type="ORF">RV14_GL001571</name>
</gene>
<feature type="transmembrane region" description="Helical" evidence="10">
    <location>
        <begin position="85"/>
        <end position="106"/>
    </location>
</feature>
<feature type="transmembrane region" description="Helical" evidence="10">
    <location>
        <begin position="283"/>
        <end position="307"/>
    </location>
</feature>
<feature type="transmembrane region" description="Helical" evidence="10">
    <location>
        <begin position="206"/>
        <end position="228"/>
    </location>
</feature>
<feature type="transmembrane region" description="Helical" evidence="10">
    <location>
        <begin position="339"/>
        <end position="358"/>
    </location>
</feature>
<evidence type="ECO:0000256" key="7">
    <source>
        <dbReference type="ARBA" id="ARBA00022989"/>
    </source>
</evidence>
<dbReference type="InterPro" id="IPR002293">
    <property type="entry name" value="AA/rel_permease1"/>
</dbReference>
<evidence type="ECO:0000256" key="3">
    <source>
        <dbReference type="ARBA" id="ARBA00022448"/>
    </source>
</evidence>
<reference evidence="11 12" key="1">
    <citation type="submission" date="2014-12" db="EMBL/GenBank/DDBJ databases">
        <title>Draft genome sequences of 29 type strains of Enterococci.</title>
        <authorList>
            <person name="Zhong Z."/>
            <person name="Sun Z."/>
            <person name="Liu W."/>
            <person name="Zhang W."/>
            <person name="Zhang H."/>
        </authorList>
    </citation>
    <scope>NUCLEOTIDE SEQUENCE [LARGE SCALE GENOMIC DNA]</scope>
    <source>
        <strain evidence="11 12">DSM 15687</strain>
    </source>
</reference>
<dbReference type="AlphaFoldDB" id="A0A1L8W8R7"/>
<keyword evidence="6" id="KW-0029">Amino-acid transport</keyword>
<feature type="transmembrane region" description="Helical" evidence="10">
    <location>
        <begin position="397"/>
        <end position="430"/>
    </location>
</feature>
<keyword evidence="5 10" id="KW-0812">Transmembrane</keyword>
<proteinExistence type="inferred from homology"/>
<evidence type="ECO:0000256" key="5">
    <source>
        <dbReference type="ARBA" id="ARBA00022692"/>
    </source>
</evidence>
<dbReference type="OrthoDB" id="9762947at2"/>
<dbReference type="InterPro" id="IPR004754">
    <property type="entry name" value="Amino_acid_antiprt"/>
</dbReference>
<evidence type="ECO:0000313" key="12">
    <source>
        <dbReference type="Proteomes" id="UP000182152"/>
    </source>
</evidence>
<dbReference type="GO" id="GO:1903826">
    <property type="term" value="P:L-arginine transmembrane transport"/>
    <property type="evidence" value="ECO:0007669"/>
    <property type="project" value="InterPro"/>
</dbReference>
<feature type="transmembrane region" description="Helical" evidence="10">
    <location>
        <begin position="240"/>
        <end position="263"/>
    </location>
</feature>
<comment type="similarity">
    <text evidence="2">Belongs to the amino acid-polyamine-organocation (APC) superfamily. Basic amino acid/polyamine antiporter (APA) (TC 2.A.3.2) family.</text>
</comment>
<feature type="transmembrane region" description="Helical" evidence="10">
    <location>
        <begin position="450"/>
        <end position="471"/>
    </location>
</feature>
<name>A0A1L8W8R7_9ENTE</name>
<dbReference type="NCBIfam" id="TIGR03810">
    <property type="entry name" value="arg_ornith_anti"/>
    <property type="match status" value="1"/>
</dbReference>
<evidence type="ECO:0000256" key="1">
    <source>
        <dbReference type="ARBA" id="ARBA00004651"/>
    </source>
</evidence>
<dbReference type="PANTHER" id="PTHR42770:SF4">
    <property type="entry name" value="ARGININE_ORNITHINE ANTIPORTER-RELATED"/>
    <property type="match status" value="1"/>
</dbReference>
<dbReference type="InterPro" id="IPR022461">
    <property type="entry name" value="Arg/Orn_antiprt_ArcD"/>
</dbReference>
<feature type="transmembrane region" description="Helical" evidence="10">
    <location>
        <begin position="155"/>
        <end position="176"/>
    </location>
</feature>
<evidence type="ECO:0000256" key="10">
    <source>
        <dbReference type="SAM" id="Phobius"/>
    </source>
</evidence>
<keyword evidence="8 10" id="KW-0472">Membrane</keyword>
<dbReference type="NCBIfam" id="TIGR00905">
    <property type="entry name" value="2A0302"/>
    <property type="match status" value="1"/>
</dbReference>
<evidence type="ECO:0000256" key="6">
    <source>
        <dbReference type="ARBA" id="ARBA00022970"/>
    </source>
</evidence>
<dbReference type="GO" id="GO:0005886">
    <property type="term" value="C:plasma membrane"/>
    <property type="evidence" value="ECO:0007669"/>
    <property type="project" value="UniProtKB-SubCell"/>
</dbReference>
<evidence type="ECO:0000313" key="11">
    <source>
        <dbReference type="EMBL" id="OJG77431.1"/>
    </source>
</evidence>
<dbReference type="EMBL" id="JXLB01000035">
    <property type="protein sequence ID" value="OJG77431.1"/>
    <property type="molecule type" value="Genomic_DNA"/>
</dbReference>
<feature type="transmembrane region" description="Helical" evidence="10">
    <location>
        <begin position="364"/>
        <end position="385"/>
    </location>
</feature>
<dbReference type="Pfam" id="PF13520">
    <property type="entry name" value="AA_permease_2"/>
    <property type="match status" value="1"/>
</dbReference>
<dbReference type="GO" id="GO:0043858">
    <property type="term" value="F:arginine:ornithine antiporter activity"/>
    <property type="evidence" value="ECO:0007669"/>
    <property type="project" value="UniProtKB-UniRule"/>
</dbReference>
<dbReference type="InterPro" id="IPR050367">
    <property type="entry name" value="APC_superfamily"/>
</dbReference>
<dbReference type="GO" id="GO:0006527">
    <property type="term" value="P:L-arginine catabolic process"/>
    <property type="evidence" value="ECO:0007669"/>
    <property type="project" value="UniProtKB-UniRule"/>
</dbReference>
<feature type="transmembrane region" description="Helical" evidence="10">
    <location>
        <begin position="126"/>
        <end position="143"/>
    </location>
</feature>
<dbReference type="Proteomes" id="UP000182152">
    <property type="component" value="Unassembled WGS sequence"/>
</dbReference>
<protein>
    <recommendedName>
        <fullName evidence="9">Arginine-ornithine antiporter</fullName>
    </recommendedName>
</protein>
<keyword evidence="7 10" id="KW-1133">Transmembrane helix</keyword>
<evidence type="ECO:0000256" key="9">
    <source>
        <dbReference type="NCBIfam" id="TIGR03810"/>
    </source>
</evidence>
<feature type="transmembrane region" description="Helical" evidence="10">
    <location>
        <begin position="12"/>
        <end position="31"/>
    </location>
</feature>
<dbReference type="PANTHER" id="PTHR42770">
    <property type="entry name" value="AMINO ACID TRANSPORTER-RELATED"/>
    <property type="match status" value="1"/>
</dbReference>
<dbReference type="Gene3D" id="1.20.1740.10">
    <property type="entry name" value="Amino acid/polyamine transporter I"/>
    <property type="match status" value="1"/>
</dbReference>
<evidence type="ECO:0000256" key="8">
    <source>
        <dbReference type="ARBA" id="ARBA00023136"/>
    </source>
</evidence>
<dbReference type="STRING" id="150033.RV14_GL001571"/>
<comment type="caution">
    <text evidence="11">The sequence shown here is derived from an EMBL/GenBank/DDBJ whole genome shotgun (WGS) entry which is preliminary data.</text>
</comment>
<keyword evidence="3" id="KW-0813">Transport</keyword>
<evidence type="ECO:0000256" key="4">
    <source>
        <dbReference type="ARBA" id="ARBA00022475"/>
    </source>
</evidence>
<sequence>MAKETVGISKLGLVALVVSSSIGSGIFGITSDLARTAAPAPAMVAWLVVGIGMVALVLSLNHLGAKHPDLDGGIFGYAQASFGKLGGFISGWGYWLSAWLGNVAFATMLMNAMGEFFPIVKGGQNLSSILLASLFIWGLTLLVNNGIESASVINILVTFCKLVPLFLFIIFMVLSFKLKVFTADFWGNMSENLTYSTSAQASLWEQIKSCLMVMMWVFVGIEGASVLANRAKKRSDAQQATILGLVCLLFIYIFASLLPYGLLPQSKLAMISQPAMANILREAIGNWGAVVINIGLILSIIGSWLSWTMLPAETTRLMAQQGLLPKIFGKTNNKKAPTYSLMLTAILTNLFLLTFLLTDYAYQFAYSLCTAAILICYLLVGWYQVQFSFQQKNYKQVAIGSLAVTFEVAGITLAGFSYVLLCSIAYIPGFYFYWKTCQETNHQMTGKEKLTIGMIVGAALLSILLLAVGTIKI</sequence>
<feature type="transmembrane region" description="Helical" evidence="10">
    <location>
        <begin position="43"/>
        <end position="64"/>
    </location>
</feature>
<keyword evidence="4" id="KW-1003">Cell membrane</keyword>
<comment type="subcellular location">
    <subcellularLocation>
        <location evidence="1">Cell membrane</location>
        <topology evidence="1">Multi-pass membrane protein</topology>
    </subcellularLocation>
</comment>